<dbReference type="InterPro" id="IPR001375">
    <property type="entry name" value="Peptidase_S9_cat"/>
</dbReference>
<dbReference type="GO" id="GO:0006508">
    <property type="term" value="P:proteolysis"/>
    <property type="evidence" value="ECO:0007669"/>
    <property type="project" value="UniProtKB-KW"/>
</dbReference>
<sequence>MLLLFILLAAVFSLTTDDILNKTKYVVSMVTDKRNNIYYIVESGDVTKKNTLYQVTPSSGADMAIQIADNVGKEVVYSQTFGEVFYTKCDASNECKWYSIDDTEVEYSITSELSLTKPTILSNRVYFLHQVFYGMEVMASEQKYTELLKRKTTSHHVFKQTPFGQGSAYVPTTDDGTPMYSHLISAEIKVDEAGRISLSNYVDVTPTVGEVVSYHINEDETFIAIEAKSTATADDKAKYQKSSIYTMSVGKTDIVCVTCEMGGNQMSPKVTKTGKYIVFVRKASLLERAGIKVVVIIDRETKEVITNDGTIRVSTPKLQIGQSETLIEVYGVNNRWEVLSVNKAVYDVEGKVWSTSDVNTEGAIEMIDIVKCADSSDCIVAVQSFSYQPGELYFFDEKSASKVLTRLNDYTQYSLAKPIIVRPMAALSDRIFGLLFKPESTEKVPVVVIVHDEEDGTAIDSFNKVMNSYTLVSEGYAVLLMNGHQSVGYGEKIRLNGQIDNAVLIEDIQSMVKELNNYNIDSTRIALVGLIGASRIVPSLLDSDLFKCAAVHAPILSIKSHYYTDAQYTFEHVYEGVEYENPFWYAKNDAMKNVANYKVPTLISYGDLDFVVDKSQPISLFQALQRRGITSRLLRFPYSNNIIEKNEDIKVFNEQYIKWFNEQLK</sequence>
<feature type="signal peptide" evidence="2">
    <location>
        <begin position="1"/>
        <end position="16"/>
    </location>
</feature>
<dbReference type="Gene3D" id="3.40.50.1820">
    <property type="entry name" value="alpha/beta hydrolase"/>
    <property type="match status" value="1"/>
</dbReference>
<gene>
    <name evidence="4" type="primary">EiS9-3</name>
</gene>
<dbReference type="EMBL" id="AB480532">
    <property type="protein sequence ID" value="BAH98109.1"/>
    <property type="molecule type" value="mRNA"/>
</dbReference>
<organism evidence="4">
    <name type="scientific">Entamoeba invadens</name>
    <dbReference type="NCBI Taxonomy" id="33085"/>
    <lineage>
        <taxon>Eukaryota</taxon>
        <taxon>Amoebozoa</taxon>
        <taxon>Evosea</taxon>
        <taxon>Archamoebae</taxon>
        <taxon>Mastigamoebida</taxon>
        <taxon>Entamoebidae</taxon>
        <taxon>Entamoeba</taxon>
    </lineage>
</organism>
<protein>
    <submittedName>
        <fullName evidence="4">Serine protease</fullName>
    </submittedName>
</protein>
<evidence type="ECO:0000256" key="2">
    <source>
        <dbReference type="SAM" id="SignalP"/>
    </source>
</evidence>
<evidence type="ECO:0000259" key="3">
    <source>
        <dbReference type="Pfam" id="PF00326"/>
    </source>
</evidence>
<evidence type="ECO:0000313" key="4">
    <source>
        <dbReference type="EMBL" id="BAH98109.1"/>
    </source>
</evidence>
<feature type="chain" id="PRO_5002977624" evidence="2">
    <location>
        <begin position="17"/>
        <end position="665"/>
    </location>
</feature>
<reference evidence="4" key="1">
    <citation type="journal article" date="2009" name="Parasitol. Res.">
        <title>Involvement of serine proteases in the excystation and metacystic development of Entamoeba invadens.</title>
        <authorList>
            <person name="Makioka A."/>
            <person name="Kumagai M."/>
            <person name="Kobayashi S."/>
            <person name="Takeuchi T."/>
        </authorList>
    </citation>
    <scope>NUCLEOTIDE SEQUENCE</scope>
    <source>
        <strain evidence="4">IP-1</strain>
    </source>
</reference>
<dbReference type="PANTHER" id="PTHR42776">
    <property type="entry name" value="SERINE PEPTIDASE S9 FAMILY MEMBER"/>
    <property type="match status" value="1"/>
</dbReference>
<keyword evidence="4" id="KW-0645">Protease</keyword>
<dbReference type="SUPFAM" id="SSF53474">
    <property type="entry name" value="alpha/beta-Hydrolases"/>
    <property type="match status" value="1"/>
</dbReference>
<keyword evidence="2" id="KW-0732">Signal</keyword>
<dbReference type="OMA" id="YEQYLRW"/>
<name>C7G1V4_ENTIV</name>
<dbReference type="InterPro" id="IPR029058">
    <property type="entry name" value="AB_hydrolase_fold"/>
</dbReference>
<evidence type="ECO:0000256" key="1">
    <source>
        <dbReference type="ARBA" id="ARBA00022801"/>
    </source>
</evidence>
<dbReference type="VEuPathDB" id="AmoebaDB:EIN_062900"/>
<feature type="domain" description="Peptidase S9 prolyl oligopeptidase catalytic" evidence="3">
    <location>
        <begin position="467"/>
        <end position="665"/>
    </location>
</feature>
<dbReference type="PANTHER" id="PTHR42776:SF4">
    <property type="entry name" value="ACYLAMINO-ACID-RELEASING ENZYME"/>
    <property type="match status" value="1"/>
</dbReference>
<accession>C7G1V4</accession>
<dbReference type="GO" id="GO:0004252">
    <property type="term" value="F:serine-type endopeptidase activity"/>
    <property type="evidence" value="ECO:0007669"/>
    <property type="project" value="TreeGrafter"/>
</dbReference>
<dbReference type="AlphaFoldDB" id="C7G1V4"/>
<dbReference type="Pfam" id="PF00326">
    <property type="entry name" value="Peptidase_S9"/>
    <property type="match status" value="1"/>
</dbReference>
<keyword evidence="1" id="KW-0378">Hydrolase</keyword>
<proteinExistence type="evidence at transcript level"/>